<accession>B5ECA7</accession>
<evidence type="ECO:0000313" key="2">
    <source>
        <dbReference type="EMBL" id="ACH37535.1"/>
    </source>
</evidence>
<feature type="domain" description="Enoyl reductase (ER)" evidence="1">
    <location>
        <begin position="10"/>
        <end position="311"/>
    </location>
</feature>
<dbReference type="InterPro" id="IPR052733">
    <property type="entry name" value="Chloroplast_QOR"/>
</dbReference>
<dbReference type="EMBL" id="CP001124">
    <property type="protein sequence ID" value="ACH37535.1"/>
    <property type="molecule type" value="Genomic_DNA"/>
</dbReference>
<dbReference type="HOGENOM" id="CLU_026673_3_3_7"/>
<dbReference type="Gene3D" id="3.40.50.720">
    <property type="entry name" value="NAD(P)-binding Rossmann-like Domain"/>
    <property type="match status" value="1"/>
</dbReference>
<evidence type="ECO:0000313" key="3">
    <source>
        <dbReference type="Proteomes" id="UP000008825"/>
    </source>
</evidence>
<dbReference type="InterPro" id="IPR013154">
    <property type="entry name" value="ADH-like_N"/>
</dbReference>
<dbReference type="InterPro" id="IPR020843">
    <property type="entry name" value="ER"/>
</dbReference>
<dbReference type="Pfam" id="PF08240">
    <property type="entry name" value="ADH_N"/>
    <property type="match status" value="1"/>
</dbReference>
<dbReference type="Proteomes" id="UP000008825">
    <property type="component" value="Chromosome"/>
</dbReference>
<evidence type="ECO:0000259" key="1">
    <source>
        <dbReference type="SMART" id="SM00829"/>
    </source>
</evidence>
<dbReference type="SUPFAM" id="SSF51735">
    <property type="entry name" value="NAD(P)-binding Rossmann-fold domains"/>
    <property type="match status" value="1"/>
</dbReference>
<dbReference type="Gene3D" id="3.90.180.10">
    <property type="entry name" value="Medium-chain alcohol dehydrogenases, catalytic domain"/>
    <property type="match status" value="1"/>
</dbReference>
<dbReference type="PANTHER" id="PTHR44013">
    <property type="entry name" value="ZINC-TYPE ALCOHOL DEHYDROGENASE-LIKE PROTEIN C16A3.02C"/>
    <property type="match status" value="1"/>
</dbReference>
<reference evidence="2 3" key="2">
    <citation type="journal article" date="2010" name="BMC Genomics">
        <title>The genome of Geobacter bemidjiensis, exemplar for the subsurface clade of Geobacter species that predominate in Fe(III)-reducing subsurface environments.</title>
        <authorList>
            <person name="Aklujkar M."/>
            <person name="Young N.D."/>
            <person name="Holmes D."/>
            <person name="Chavan M."/>
            <person name="Risso C."/>
            <person name="Kiss H.E."/>
            <person name="Han C.S."/>
            <person name="Land M.L."/>
            <person name="Lovley D.R."/>
        </authorList>
    </citation>
    <scope>NUCLEOTIDE SEQUENCE [LARGE SCALE GENOMIC DNA]</scope>
    <source>
        <strain evidence="3">ATCC BAA-1014 / DSM 16622 / JCM 12645 / Bem</strain>
    </source>
</reference>
<dbReference type="eggNOG" id="COG0604">
    <property type="taxonomic scope" value="Bacteria"/>
</dbReference>
<dbReference type="AlphaFoldDB" id="B5ECA7"/>
<dbReference type="KEGG" id="gbm:Gbem_0506"/>
<dbReference type="SUPFAM" id="SSF50129">
    <property type="entry name" value="GroES-like"/>
    <property type="match status" value="1"/>
</dbReference>
<organism evidence="2 3">
    <name type="scientific">Citrifermentans bemidjiense (strain ATCC BAA-1014 / DSM 16622 / JCM 12645 / Bem)</name>
    <name type="common">Geobacter bemidjiensis</name>
    <dbReference type="NCBI Taxonomy" id="404380"/>
    <lineage>
        <taxon>Bacteria</taxon>
        <taxon>Pseudomonadati</taxon>
        <taxon>Thermodesulfobacteriota</taxon>
        <taxon>Desulfuromonadia</taxon>
        <taxon>Geobacterales</taxon>
        <taxon>Geobacteraceae</taxon>
        <taxon>Citrifermentans</taxon>
    </lineage>
</organism>
<keyword evidence="3" id="KW-1185">Reference proteome</keyword>
<dbReference type="Pfam" id="PF13602">
    <property type="entry name" value="ADH_zinc_N_2"/>
    <property type="match status" value="1"/>
</dbReference>
<dbReference type="STRING" id="404380.Gbem_0506"/>
<dbReference type="InterPro" id="IPR011032">
    <property type="entry name" value="GroES-like_sf"/>
</dbReference>
<dbReference type="InterPro" id="IPR036291">
    <property type="entry name" value="NAD(P)-bd_dom_sf"/>
</dbReference>
<reference evidence="2 3" key="1">
    <citation type="submission" date="2008-07" db="EMBL/GenBank/DDBJ databases">
        <title>Complete sequence of Geobacter bemidjiensis BEM.</title>
        <authorList>
            <consortium name="US DOE Joint Genome Institute"/>
            <person name="Lucas S."/>
            <person name="Copeland A."/>
            <person name="Lapidus A."/>
            <person name="Glavina del Rio T."/>
            <person name="Dalin E."/>
            <person name="Tice H."/>
            <person name="Bruce D."/>
            <person name="Goodwin L."/>
            <person name="Pitluck S."/>
            <person name="Kiss H."/>
            <person name="Brettin T."/>
            <person name="Detter J.C."/>
            <person name="Han C."/>
            <person name="Kuske C.R."/>
            <person name="Schmutz J."/>
            <person name="Larimer F."/>
            <person name="Land M."/>
            <person name="Hauser L."/>
            <person name="Kyrpides N."/>
            <person name="Lykidis A."/>
            <person name="Lovley D."/>
            <person name="Richardson P."/>
        </authorList>
    </citation>
    <scope>NUCLEOTIDE SEQUENCE [LARGE SCALE GENOMIC DNA]</scope>
    <source>
        <strain evidence="3">ATCC BAA-1014 / DSM 16622 / JCM 12645 / Bem</strain>
    </source>
</reference>
<dbReference type="OrthoDB" id="9787435at2"/>
<dbReference type="RefSeq" id="WP_012528942.1">
    <property type="nucleotide sequence ID" value="NC_011146.1"/>
</dbReference>
<gene>
    <name evidence="2" type="ordered locus">Gbem_0506</name>
</gene>
<dbReference type="GO" id="GO:0016491">
    <property type="term" value="F:oxidoreductase activity"/>
    <property type="evidence" value="ECO:0007669"/>
    <property type="project" value="InterPro"/>
</dbReference>
<sequence length="317" mass="33973">MKAVTISRYGGNEVVEVADVPVPTPGEDDVLIKVHAASVNPVDWKIRNGMLKLFTGRSFPKILGSECAGEVVETGANVRQFKKGDFVIGYPGIKRLAAFAEYVCADKGSTFVKPGNVSSEEASTLPIAGLTALRALRDLGKVAEGGHVLINGASGGVGTFAVQIAKILGARVTAVCSASNAALVQDLGADRVLDYAHEDFTKGGERFDVVFDAIAKRSFAECKRAMTAKGVYVSTLPSPSVLLNQYLTRFFTRKTAKAVMVKPNAADMEWMKKYIEAGKLRVVVDKVFSLEQIKEAFIYSESGKAKGKIVVRTGESE</sequence>
<dbReference type="PANTHER" id="PTHR44013:SF1">
    <property type="entry name" value="ZINC-TYPE ALCOHOL DEHYDROGENASE-LIKE PROTEIN C16A3.02C"/>
    <property type="match status" value="1"/>
</dbReference>
<protein>
    <submittedName>
        <fullName evidence="2">Zinc-dependent oxidoreductase</fullName>
    </submittedName>
</protein>
<dbReference type="CDD" id="cd08267">
    <property type="entry name" value="MDR1"/>
    <property type="match status" value="1"/>
</dbReference>
<dbReference type="SMART" id="SM00829">
    <property type="entry name" value="PKS_ER"/>
    <property type="match status" value="1"/>
</dbReference>
<name>B5ECA7_CITBB</name>
<proteinExistence type="predicted"/>